<evidence type="ECO:0000256" key="1">
    <source>
        <dbReference type="ARBA" id="ARBA00004141"/>
    </source>
</evidence>
<comment type="caution">
    <text evidence="10">The sequence shown here is derived from an EMBL/GenBank/DDBJ whole genome shotgun (WGS) entry which is preliminary data.</text>
</comment>
<evidence type="ECO:0000256" key="7">
    <source>
        <dbReference type="SAM" id="Phobius"/>
    </source>
</evidence>
<keyword evidence="6 7" id="KW-0472">Membrane</keyword>
<feature type="transmembrane region" description="Helical" evidence="7">
    <location>
        <begin position="148"/>
        <end position="164"/>
    </location>
</feature>
<evidence type="ECO:0000259" key="8">
    <source>
        <dbReference type="Pfam" id="PF01545"/>
    </source>
</evidence>
<dbReference type="Pfam" id="PF16916">
    <property type="entry name" value="ZT_dimer"/>
    <property type="match status" value="1"/>
</dbReference>
<keyword evidence="3" id="KW-0813">Transport</keyword>
<dbReference type="RefSeq" id="WP_007045604.1">
    <property type="nucleotide sequence ID" value="NZ_GG704769.1"/>
</dbReference>
<evidence type="ECO:0000256" key="3">
    <source>
        <dbReference type="ARBA" id="ARBA00022448"/>
    </source>
</evidence>
<proteinExistence type="inferred from homology"/>
<comment type="similarity">
    <text evidence="2">Belongs to the cation diffusion facilitator (CDF) transporter (TC 2.A.4) family.</text>
</comment>
<dbReference type="SUPFAM" id="SSF161111">
    <property type="entry name" value="Cation efflux protein transmembrane domain-like"/>
    <property type="match status" value="1"/>
</dbReference>
<evidence type="ECO:0000256" key="2">
    <source>
        <dbReference type="ARBA" id="ARBA00008114"/>
    </source>
</evidence>
<comment type="subcellular location">
    <subcellularLocation>
        <location evidence="1">Membrane</location>
        <topology evidence="1">Multi-pass membrane protein</topology>
    </subcellularLocation>
</comment>
<dbReference type="InterPro" id="IPR036837">
    <property type="entry name" value="Cation_efflux_CTD_sf"/>
</dbReference>
<evidence type="ECO:0000259" key="9">
    <source>
        <dbReference type="Pfam" id="PF16916"/>
    </source>
</evidence>
<dbReference type="EMBL" id="ACBY02000011">
    <property type="protein sequence ID" value="EFB77351.1"/>
    <property type="molecule type" value="Genomic_DNA"/>
</dbReference>
<accession>D1PIJ2</accession>
<dbReference type="InterPro" id="IPR050291">
    <property type="entry name" value="CDF_Transporter"/>
</dbReference>
<dbReference type="FunFam" id="1.20.1510.10:FF:000006">
    <property type="entry name" value="Divalent cation efflux transporter"/>
    <property type="match status" value="1"/>
</dbReference>
<dbReference type="NCBIfam" id="TIGR01297">
    <property type="entry name" value="CDF"/>
    <property type="match status" value="1"/>
</dbReference>
<sequence length="300" mass="32424">MATQNKTAPLDEAVVIRKLSLVSVIGNAVLSGFKLFAGVTGHSSAMISDAVHSFSDVLTTLIAWIGVKISKKASDEEHPYGHERLECVASLLLGVVLLLTGLGIGKAGLETIFSGNYQTLAVPGPIALAAAIISIVGKEAMYWYTRHYALLIHSSAFLADAWHHRSDAFSSIGSLIGIAGAMLGFPVLDSVASVVICLFILKVSYDILKDAINKLLDTSCGEEYENKLRAFISGRPGVEAVDLLHTRMFGNKVYIDLEIEVDGDKTLREAHEVAEQVHTDVEKEYPEVKHVMIHVNPAKT</sequence>
<feature type="transmembrane region" description="Helical" evidence="7">
    <location>
        <begin position="117"/>
        <end position="136"/>
    </location>
</feature>
<evidence type="ECO:0000256" key="4">
    <source>
        <dbReference type="ARBA" id="ARBA00022692"/>
    </source>
</evidence>
<dbReference type="InterPro" id="IPR058533">
    <property type="entry name" value="Cation_efflux_TM"/>
</dbReference>
<gene>
    <name evidence="10" type="ORF">SUBVAR_04157</name>
</gene>
<evidence type="ECO:0000313" key="10">
    <source>
        <dbReference type="EMBL" id="EFB77351.1"/>
    </source>
</evidence>
<dbReference type="Proteomes" id="UP000003438">
    <property type="component" value="Unassembled WGS sequence"/>
</dbReference>
<dbReference type="Gene3D" id="3.30.70.1350">
    <property type="entry name" value="Cation efflux protein, cytoplasmic domain"/>
    <property type="match status" value="1"/>
</dbReference>
<dbReference type="Pfam" id="PF01545">
    <property type="entry name" value="Cation_efflux"/>
    <property type="match status" value="1"/>
</dbReference>
<evidence type="ECO:0000313" key="11">
    <source>
        <dbReference type="Proteomes" id="UP000003438"/>
    </source>
</evidence>
<dbReference type="STRING" id="411471.SUBVAR_04157"/>
<dbReference type="Gene3D" id="1.20.1510.10">
    <property type="entry name" value="Cation efflux protein transmembrane domain"/>
    <property type="match status" value="1"/>
</dbReference>
<keyword evidence="5 7" id="KW-1133">Transmembrane helix</keyword>
<feature type="transmembrane region" description="Helical" evidence="7">
    <location>
        <begin position="87"/>
        <end position="105"/>
    </location>
</feature>
<reference evidence="10" key="1">
    <citation type="submission" date="2009-12" db="EMBL/GenBank/DDBJ databases">
        <authorList>
            <person name="Weinstock G."/>
            <person name="Sodergren E."/>
            <person name="Clifton S."/>
            <person name="Fulton L."/>
            <person name="Fulton B."/>
            <person name="Courtney L."/>
            <person name="Fronick C."/>
            <person name="Harrison M."/>
            <person name="Strong C."/>
            <person name="Farmer C."/>
            <person name="Delahaunty K."/>
            <person name="Markovic C."/>
            <person name="Hall O."/>
            <person name="Minx P."/>
            <person name="Tomlinson C."/>
            <person name="Mitreva M."/>
            <person name="Nelson J."/>
            <person name="Hou S."/>
            <person name="Wollam A."/>
            <person name="Pepin K.H."/>
            <person name="Johnson M."/>
            <person name="Bhonagiri V."/>
            <person name="Nash W.E."/>
            <person name="Warren W."/>
            <person name="Chinwalla A."/>
            <person name="Mardis E.R."/>
            <person name="Wilson R.K."/>
        </authorList>
    </citation>
    <scope>NUCLEOTIDE SEQUENCE [LARGE SCALE GENOMIC DNA]</scope>
    <source>
        <strain evidence="10">DSM 15176</strain>
    </source>
</reference>
<feature type="transmembrane region" description="Helical" evidence="7">
    <location>
        <begin position="21"/>
        <end position="39"/>
    </location>
</feature>
<feature type="domain" description="Cation efflux protein transmembrane" evidence="8">
    <location>
        <begin position="21"/>
        <end position="216"/>
    </location>
</feature>
<dbReference type="PANTHER" id="PTHR43840">
    <property type="entry name" value="MITOCHONDRIAL METAL TRANSPORTER 1-RELATED"/>
    <property type="match status" value="1"/>
</dbReference>
<protein>
    <submittedName>
        <fullName evidence="10">Cation diffusion facilitator family transporter</fullName>
    </submittedName>
</protein>
<keyword evidence="4 7" id="KW-0812">Transmembrane</keyword>
<feature type="transmembrane region" description="Helical" evidence="7">
    <location>
        <begin position="176"/>
        <end position="201"/>
    </location>
</feature>
<dbReference type="AlphaFoldDB" id="D1PIJ2"/>
<dbReference type="HOGENOM" id="CLU_013430_3_6_9"/>
<evidence type="ECO:0000256" key="6">
    <source>
        <dbReference type="ARBA" id="ARBA00023136"/>
    </source>
</evidence>
<feature type="domain" description="Cation efflux protein cytoplasmic" evidence="9">
    <location>
        <begin position="222"/>
        <end position="297"/>
    </location>
</feature>
<feature type="transmembrane region" description="Helical" evidence="7">
    <location>
        <begin position="45"/>
        <end position="67"/>
    </location>
</feature>
<keyword evidence="11" id="KW-1185">Reference proteome</keyword>
<dbReference type="PANTHER" id="PTHR43840:SF15">
    <property type="entry name" value="MITOCHONDRIAL METAL TRANSPORTER 1-RELATED"/>
    <property type="match status" value="1"/>
</dbReference>
<dbReference type="SUPFAM" id="SSF160240">
    <property type="entry name" value="Cation efflux protein cytoplasmic domain-like"/>
    <property type="match status" value="1"/>
</dbReference>
<dbReference type="GO" id="GO:0008324">
    <property type="term" value="F:monoatomic cation transmembrane transporter activity"/>
    <property type="evidence" value="ECO:0007669"/>
    <property type="project" value="InterPro"/>
</dbReference>
<dbReference type="InterPro" id="IPR027470">
    <property type="entry name" value="Cation_efflux_CTD"/>
</dbReference>
<evidence type="ECO:0000256" key="5">
    <source>
        <dbReference type="ARBA" id="ARBA00022989"/>
    </source>
</evidence>
<dbReference type="InterPro" id="IPR002524">
    <property type="entry name" value="Cation_efflux"/>
</dbReference>
<dbReference type="OrthoDB" id="9806522at2"/>
<dbReference type="GO" id="GO:0016020">
    <property type="term" value="C:membrane"/>
    <property type="evidence" value="ECO:0007669"/>
    <property type="project" value="UniProtKB-SubCell"/>
</dbReference>
<organism evidence="10 11">
    <name type="scientific">Subdoligranulum variabile DSM 15176</name>
    <dbReference type="NCBI Taxonomy" id="411471"/>
    <lineage>
        <taxon>Bacteria</taxon>
        <taxon>Bacillati</taxon>
        <taxon>Bacillota</taxon>
        <taxon>Clostridia</taxon>
        <taxon>Eubacteriales</taxon>
        <taxon>Oscillospiraceae</taxon>
        <taxon>Subdoligranulum</taxon>
    </lineage>
</organism>
<dbReference type="InterPro" id="IPR027469">
    <property type="entry name" value="Cation_efflux_TMD_sf"/>
</dbReference>
<name>D1PIJ2_9FIRM</name>
<dbReference type="eggNOG" id="COG0053">
    <property type="taxonomic scope" value="Bacteria"/>
</dbReference>